<dbReference type="InterPro" id="IPR008662">
    <property type="entry name" value="TOIP1/2"/>
</dbReference>
<proteinExistence type="inferred from homology"/>
<evidence type="ECO:0000256" key="11">
    <source>
        <dbReference type="SAM" id="Phobius"/>
    </source>
</evidence>
<feature type="transmembrane region" description="Helical" evidence="11">
    <location>
        <begin position="369"/>
        <end position="390"/>
    </location>
</feature>
<evidence type="ECO:0000256" key="7">
    <source>
        <dbReference type="ARBA" id="ARBA00023180"/>
    </source>
</evidence>
<keyword evidence="7" id="KW-0325">Glycoprotein</keyword>
<dbReference type="GO" id="GO:0001671">
    <property type="term" value="F:ATPase activator activity"/>
    <property type="evidence" value="ECO:0007669"/>
    <property type="project" value="InterPro"/>
</dbReference>
<protein>
    <recommendedName>
        <fullName evidence="12">Torsin-1A-interacting protein 1/2 AAA+ activator domain-containing protein</fullName>
    </recommendedName>
</protein>
<evidence type="ECO:0000259" key="12">
    <source>
        <dbReference type="Pfam" id="PF05609"/>
    </source>
</evidence>
<dbReference type="InterPro" id="IPR046753">
    <property type="entry name" value="TOIP1/2_C"/>
</dbReference>
<accession>A0A6A4TEJ5</accession>
<keyword evidence="5 11" id="KW-1133">Transmembrane helix</keyword>
<reference evidence="13 14" key="1">
    <citation type="submission" date="2019-06" db="EMBL/GenBank/DDBJ databases">
        <title>Draft genomes of female and male turbot (Scophthalmus maximus).</title>
        <authorList>
            <person name="Xu H."/>
            <person name="Xu X.-W."/>
            <person name="Shao C."/>
            <person name="Chen S."/>
        </authorList>
    </citation>
    <scope>NUCLEOTIDE SEQUENCE [LARGE SCALE GENOMIC DNA]</scope>
    <source>
        <strain evidence="13">Ysfricsl-2016a</strain>
        <tissue evidence="13">Blood</tissue>
    </source>
</reference>
<dbReference type="GO" id="GO:0016020">
    <property type="term" value="C:membrane"/>
    <property type="evidence" value="ECO:0007669"/>
    <property type="project" value="TreeGrafter"/>
</dbReference>
<evidence type="ECO:0000256" key="10">
    <source>
        <dbReference type="SAM" id="MobiDB-lite"/>
    </source>
</evidence>
<keyword evidence="4 11" id="KW-0812">Transmembrane</keyword>
<dbReference type="AlphaFoldDB" id="A0A6A4TEJ5"/>
<comment type="similarity">
    <text evidence="2">Belongs to the TOR1AIP family.</text>
</comment>
<dbReference type="Proteomes" id="UP000438429">
    <property type="component" value="Unassembled WGS sequence"/>
</dbReference>
<feature type="compositionally biased region" description="Basic and acidic residues" evidence="10">
    <location>
        <begin position="150"/>
        <end position="164"/>
    </location>
</feature>
<evidence type="ECO:0000256" key="1">
    <source>
        <dbReference type="ARBA" id="ARBA00004259"/>
    </source>
</evidence>
<evidence type="ECO:0000256" key="6">
    <source>
        <dbReference type="ARBA" id="ARBA00023136"/>
    </source>
</evidence>
<organism evidence="13 14">
    <name type="scientific">Scophthalmus maximus</name>
    <name type="common">Turbot</name>
    <name type="synonym">Psetta maxima</name>
    <dbReference type="NCBI Taxonomy" id="52904"/>
    <lineage>
        <taxon>Eukaryota</taxon>
        <taxon>Metazoa</taxon>
        <taxon>Chordata</taxon>
        <taxon>Craniata</taxon>
        <taxon>Vertebrata</taxon>
        <taxon>Euteleostomi</taxon>
        <taxon>Actinopterygii</taxon>
        <taxon>Neopterygii</taxon>
        <taxon>Teleostei</taxon>
        <taxon>Neoteleostei</taxon>
        <taxon>Acanthomorphata</taxon>
        <taxon>Carangaria</taxon>
        <taxon>Pleuronectiformes</taxon>
        <taxon>Pleuronectoidei</taxon>
        <taxon>Scophthalmidae</taxon>
        <taxon>Scophthalmus</taxon>
    </lineage>
</organism>
<dbReference type="GO" id="GO:0061024">
    <property type="term" value="P:membrane organization"/>
    <property type="evidence" value="ECO:0007669"/>
    <property type="project" value="TreeGrafter"/>
</dbReference>
<feature type="region of interest" description="Disordered" evidence="10">
    <location>
        <begin position="124"/>
        <end position="230"/>
    </location>
</feature>
<dbReference type="InterPro" id="IPR038599">
    <property type="entry name" value="LAP1C-like_C_sf"/>
</dbReference>
<evidence type="ECO:0000256" key="9">
    <source>
        <dbReference type="ARBA" id="ARBA00037847"/>
    </source>
</evidence>
<evidence type="ECO:0000313" key="13">
    <source>
        <dbReference type="EMBL" id="KAF0042190.1"/>
    </source>
</evidence>
<evidence type="ECO:0000256" key="8">
    <source>
        <dbReference type="ARBA" id="ARBA00023242"/>
    </source>
</evidence>
<evidence type="ECO:0000256" key="5">
    <source>
        <dbReference type="ARBA" id="ARBA00022989"/>
    </source>
</evidence>
<evidence type="ECO:0000256" key="2">
    <source>
        <dbReference type="ARBA" id="ARBA00007860"/>
    </source>
</evidence>
<keyword evidence="6 11" id="KW-0472">Membrane</keyword>
<name>A0A6A4TEJ5_SCOMX</name>
<comment type="caution">
    <text evidence="13">The sequence shown here is derived from an EMBL/GenBank/DDBJ whole genome shotgun (WGS) entry which is preliminary data.</text>
</comment>
<dbReference type="PANTHER" id="PTHR18843">
    <property type="entry name" value="TORSIN-1A-INTERACTING PROTEIN"/>
    <property type="match status" value="1"/>
</dbReference>
<evidence type="ECO:0000313" key="14">
    <source>
        <dbReference type="Proteomes" id="UP000438429"/>
    </source>
</evidence>
<dbReference type="Pfam" id="PF05609">
    <property type="entry name" value="LAP1_C"/>
    <property type="match status" value="1"/>
</dbReference>
<dbReference type="Gene3D" id="3.40.50.12190">
    <property type="match status" value="1"/>
</dbReference>
<dbReference type="PANTHER" id="PTHR18843:SF7">
    <property type="entry name" value="LAMINA-ASSOCIATED POLYPEPTIDE 1B ISOFORM 1-RELATED"/>
    <property type="match status" value="1"/>
</dbReference>
<comment type="subcellular location">
    <subcellularLocation>
        <location evidence="9">Endomembrane system</location>
        <topology evidence="9">Single-pass membrane protein</topology>
    </subcellularLocation>
    <subcellularLocation>
        <location evidence="1">Nucleus envelope</location>
    </subcellularLocation>
</comment>
<gene>
    <name evidence="13" type="ORF">F2P81_005722</name>
</gene>
<dbReference type="EMBL" id="VEVO01000005">
    <property type="protein sequence ID" value="KAF0042190.1"/>
    <property type="molecule type" value="Genomic_DNA"/>
</dbReference>
<evidence type="ECO:0000256" key="3">
    <source>
        <dbReference type="ARBA" id="ARBA00022553"/>
    </source>
</evidence>
<dbReference type="GO" id="GO:0005635">
    <property type="term" value="C:nuclear envelope"/>
    <property type="evidence" value="ECO:0007669"/>
    <property type="project" value="UniProtKB-SubCell"/>
</dbReference>
<sequence length="628" mass="69364">MTCSPIPYLFSCRVTDRASQLERNLQVAYLFLPSSFPAIGVVRCQNRSPGNCRKCAFPSYSLTHVFSVSLGPAVISHGFQAVRKRVGSSLETLCETCIRLQQLEDILSLQSFLPVCPAALGCEPTPRGPLKRTKKSSESPDPPAAVNGSGDKDNGSEDEGHFERPFMSCTTESPRKKGRLETGGAVGGGGDENEMDVQQSTSQDQDMDTERQESSHGSHPPKISHGTTGDVNYFPRVVLRECGRSHAANEDADLMKAKRVNPSTKGSSAPTKSAVQIRSLVNSHDVPILNTSMAEYKSRMEAIAKRSGYIPTVNNVTPKGFPPSEKYCTTRQRLKHIPIKKEPVQQKKQERKKKTDVIKKSSTHSSRGFMWYFGCLVLLVLLSSALLLAYKKIPVLRRVADRGGHLSRAVQPDLFADQLSRLEAKFPSQRPELWRRSKIHLEKHLRTAQPKEPVSLIFTAGRGAESTLRCLAQGLASAFSSALNASVLQIDGVSKASQDSNEVKLDIDGQLKEAFEGDKPVAVIHRLEELPPGSTLIFYRYCDHENAAYKQVFLLFTVLLPQDEVSSEQSLKGVEEMVQDYVKERLVGSSGRTSFSEMDVNKYSGLWSRISHLILPVASEKEVEQKGC</sequence>
<keyword evidence="8" id="KW-0539">Nucleus</keyword>
<keyword evidence="3" id="KW-0597">Phosphoprotein</keyword>
<evidence type="ECO:0000256" key="4">
    <source>
        <dbReference type="ARBA" id="ARBA00022692"/>
    </source>
</evidence>
<feature type="domain" description="Torsin-1A-interacting protein 1/2 AAA+ activator" evidence="12">
    <location>
        <begin position="414"/>
        <end position="628"/>
    </location>
</feature>